<feature type="compositionally biased region" description="Basic residues" evidence="1">
    <location>
        <begin position="8"/>
        <end position="18"/>
    </location>
</feature>
<gene>
    <name evidence="2" type="ORF">ElyMa_003823900</name>
</gene>
<name>A0AAV4FFV7_9GAST</name>
<dbReference type="Proteomes" id="UP000762676">
    <property type="component" value="Unassembled WGS sequence"/>
</dbReference>
<evidence type="ECO:0000313" key="2">
    <source>
        <dbReference type="EMBL" id="GFR71814.1"/>
    </source>
</evidence>
<sequence>MFPSVRRRDSRTRSKRQLRTSTLTRRCERPLLKTDQPSAKQLPRGQRHMNSSVYRQRRPNKQHARLEPTATQLLRLQLRHGPAPTTRETLGLRLASSATSVLTDDSTPQMTTGV</sequence>
<accession>A0AAV4FFV7</accession>
<evidence type="ECO:0000256" key="1">
    <source>
        <dbReference type="SAM" id="MobiDB-lite"/>
    </source>
</evidence>
<comment type="caution">
    <text evidence="2">The sequence shown here is derived from an EMBL/GenBank/DDBJ whole genome shotgun (WGS) entry which is preliminary data.</text>
</comment>
<evidence type="ECO:0000313" key="3">
    <source>
        <dbReference type="Proteomes" id="UP000762676"/>
    </source>
</evidence>
<proteinExistence type="predicted"/>
<dbReference type="AlphaFoldDB" id="A0AAV4FFV7"/>
<reference evidence="2 3" key="1">
    <citation type="journal article" date="2021" name="Elife">
        <title>Chloroplast acquisition without the gene transfer in kleptoplastic sea slugs, Plakobranchus ocellatus.</title>
        <authorList>
            <person name="Maeda T."/>
            <person name="Takahashi S."/>
            <person name="Yoshida T."/>
            <person name="Shimamura S."/>
            <person name="Takaki Y."/>
            <person name="Nagai Y."/>
            <person name="Toyoda A."/>
            <person name="Suzuki Y."/>
            <person name="Arimoto A."/>
            <person name="Ishii H."/>
            <person name="Satoh N."/>
            <person name="Nishiyama T."/>
            <person name="Hasebe M."/>
            <person name="Maruyama T."/>
            <person name="Minagawa J."/>
            <person name="Obokata J."/>
            <person name="Shigenobu S."/>
        </authorList>
    </citation>
    <scope>NUCLEOTIDE SEQUENCE [LARGE SCALE GENOMIC DNA]</scope>
</reference>
<organism evidence="2 3">
    <name type="scientific">Elysia marginata</name>
    <dbReference type="NCBI Taxonomy" id="1093978"/>
    <lineage>
        <taxon>Eukaryota</taxon>
        <taxon>Metazoa</taxon>
        <taxon>Spiralia</taxon>
        <taxon>Lophotrochozoa</taxon>
        <taxon>Mollusca</taxon>
        <taxon>Gastropoda</taxon>
        <taxon>Heterobranchia</taxon>
        <taxon>Euthyneura</taxon>
        <taxon>Panpulmonata</taxon>
        <taxon>Sacoglossa</taxon>
        <taxon>Placobranchoidea</taxon>
        <taxon>Plakobranchidae</taxon>
        <taxon>Elysia</taxon>
    </lineage>
</organism>
<feature type="region of interest" description="Disordered" evidence="1">
    <location>
        <begin position="1"/>
        <end position="67"/>
    </location>
</feature>
<dbReference type="EMBL" id="BMAT01007806">
    <property type="protein sequence ID" value="GFR71814.1"/>
    <property type="molecule type" value="Genomic_DNA"/>
</dbReference>
<keyword evidence="3" id="KW-1185">Reference proteome</keyword>
<protein>
    <submittedName>
        <fullName evidence="2">Uncharacterized protein</fullName>
    </submittedName>
</protein>